<dbReference type="Gene3D" id="3.40.50.1820">
    <property type="entry name" value="alpha/beta hydrolase"/>
    <property type="match status" value="1"/>
</dbReference>
<evidence type="ECO:0000313" key="4">
    <source>
        <dbReference type="EMBL" id="MBP3943670.1"/>
    </source>
</evidence>
<dbReference type="Pfam" id="PF00326">
    <property type="entry name" value="Peptidase_S9"/>
    <property type="match status" value="1"/>
</dbReference>
<keyword evidence="1" id="KW-0378">Hydrolase</keyword>
<comment type="caution">
    <text evidence="4">The sequence shown here is derived from an EMBL/GenBank/DDBJ whole genome shotgun (WGS) entry which is preliminary data.</text>
</comment>
<evidence type="ECO:0000256" key="1">
    <source>
        <dbReference type="ARBA" id="ARBA00022801"/>
    </source>
</evidence>
<dbReference type="PANTHER" id="PTHR42776:SF28">
    <property type="entry name" value="GLUTAMYL ENDOPEPTIDASE, CHLOROPLASTIC-RELATED"/>
    <property type="match status" value="1"/>
</dbReference>
<protein>
    <submittedName>
        <fullName evidence="4">S9 family peptidase</fullName>
    </submittedName>
</protein>
<dbReference type="EMBL" id="JAGKSB010000009">
    <property type="protein sequence ID" value="MBP3943670.1"/>
    <property type="molecule type" value="Genomic_DNA"/>
</dbReference>
<dbReference type="PANTHER" id="PTHR42776">
    <property type="entry name" value="SERINE PEPTIDASE S9 FAMILY MEMBER"/>
    <property type="match status" value="1"/>
</dbReference>
<organism evidence="4 5">
    <name type="scientific">Rhinopithecimicrobium faecis</name>
    <dbReference type="NCBI Taxonomy" id="2820698"/>
    <lineage>
        <taxon>Bacteria</taxon>
        <taxon>Pseudomonadati</taxon>
        <taxon>Bacteroidota</taxon>
        <taxon>Sphingobacteriia</taxon>
        <taxon>Sphingobacteriales</taxon>
        <taxon>Sphingobacteriaceae</taxon>
        <taxon>Rhinopithecimicrobium</taxon>
    </lineage>
</organism>
<proteinExistence type="predicted"/>
<dbReference type="RefSeq" id="WP_353547170.1">
    <property type="nucleotide sequence ID" value="NZ_JAGKSB010000009.1"/>
</dbReference>
<reference evidence="4" key="1">
    <citation type="submission" date="2021-03" db="EMBL/GenBank/DDBJ databases">
        <authorList>
            <person name="Lu T."/>
            <person name="Wang Q."/>
            <person name="Han X."/>
        </authorList>
    </citation>
    <scope>NUCLEOTIDE SEQUENCE</scope>
    <source>
        <strain evidence="4">WQ 2009</strain>
    </source>
</reference>
<feature type="chain" id="PRO_5035754052" evidence="2">
    <location>
        <begin position="23"/>
        <end position="803"/>
    </location>
</feature>
<keyword evidence="2" id="KW-0732">Signal</keyword>
<keyword evidence="5" id="KW-1185">Reference proteome</keyword>
<dbReference type="SUPFAM" id="SSF82171">
    <property type="entry name" value="DPP6 N-terminal domain-like"/>
    <property type="match status" value="1"/>
</dbReference>
<name>A0A8T4H983_9SPHI</name>
<feature type="signal peptide" evidence="2">
    <location>
        <begin position="1"/>
        <end position="22"/>
    </location>
</feature>
<gene>
    <name evidence="4" type="ORF">J5U18_08860</name>
</gene>
<dbReference type="Proteomes" id="UP000679691">
    <property type="component" value="Unassembled WGS sequence"/>
</dbReference>
<dbReference type="SUPFAM" id="SSF53474">
    <property type="entry name" value="alpha/beta-Hydrolases"/>
    <property type="match status" value="1"/>
</dbReference>
<dbReference type="InterPro" id="IPR001375">
    <property type="entry name" value="Peptidase_S9_cat"/>
</dbReference>
<evidence type="ECO:0000256" key="2">
    <source>
        <dbReference type="SAM" id="SignalP"/>
    </source>
</evidence>
<dbReference type="GO" id="GO:0004252">
    <property type="term" value="F:serine-type endopeptidase activity"/>
    <property type="evidence" value="ECO:0007669"/>
    <property type="project" value="TreeGrafter"/>
</dbReference>
<sequence>MKRNFKYSLIAAALLCTNSLHAQTNLSYQLPPKSIVDLIDAPAESQVQVSKDGKYLLLLESPGFSTIEQVSQPVLGIAGLRINPKNNTTVGEQSGVYSGIQLKNLTTSKLVNFTGLPTTVRISQLQWSGTGEHISFVNQTNDAVELWVVDVKSLQARKIYNGKINDTYGTTYQWHPSGKSLLVQTIVDSRGPVPQASEVPTGPIVQENLGVTTPSRTYQNLLSNTHDVALMSYYLTSQLVSVSLDGQTQKIGAPAIYKKAAYSPDGNYLLTQTVQAPYSYLVPIYMFPYQTAVLDVAGNTVKVLANTPLAEKMPISFDAVMEGPRNYDWRKDQASTLVFAQAKDGGNPAVKSEIRDELFILEAPFAGEARKIFSANYRINGLIWGNDQLAIVQEMWRKDRSTKTSLINPSLGTVNKVLSIRSSEDTYADPGSFVLNNKGLLLLDKSKDPVAFTTGLGASKEGDRPFLLKWNLATNKQDTLFKSRAPYYEAPIFFDNAGKVIIAKESVELPTNYYSVNLKNRKEESLTSFADPYPSLQGVQKSLLAYPRKDGVKLTATLYLPKDFKKGDAPLPALVWAYPREFKSLAAAGQVKGSPYRYTRLAFRSPVFWVTRGYAILDQADMPIVGEGDMEPNDTFLAQIEENAKALINYVSDDLKVVDRQRIGVGGHSYGAFMTANLLAHTNLFAAGIARSGAYNRTLTPFGFQGETRTFWEAQDVYNKMSPFFVADKIKTPILLTHGVDDENSGTFPIQSERLYAAIKGHGGTVRLVLLPKEFHGYRSRESILHTFWEQDQWLEKYVKNKK</sequence>
<dbReference type="GO" id="GO:0006508">
    <property type="term" value="P:proteolysis"/>
    <property type="evidence" value="ECO:0007669"/>
    <property type="project" value="InterPro"/>
</dbReference>
<evidence type="ECO:0000313" key="5">
    <source>
        <dbReference type="Proteomes" id="UP000679691"/>
    </source>
</evidence>
<dbReference type="InterPro" id="IPR011042">
    <property type="entry name" value="6-blade_b-propeller_TolB-like"/>
</dbReference>
<feature type="domain" description="Peptidase S9 prolyl oligopeptidase catalytic" evidence="3">
    <location>
        <begin position="648"/>
        <end position="801"/>
    </location>
</feature>
<dbReference type="InterPro" id="IPR029058">
    <property type="entry name" value="AB_hydrolase_fold"/>
</dbReference>
<evidence type="ECO:0000259" key="3">
    <source>
        <dbReference type="Pfam" id="PF00326"/>
    </source>
</evidence>
<dbReference type="Gene3D" id="2.120.10.30">
    <property type="entry name" value="TolB, C-terminal domain"/>
    <property type="match status" value="1"/>
</dbReference>
<accession>A0A8T4H983</accession>
<dbReference type="AlphaFoldDB" id="A0A8T4H983"/>